<comment type="caution">
    <text evidence="1">The sequence shown here is derived from an EMBL/GenBank/DDBJ whole genome shotgun (WGS) entry which is preliminary data.</text>
</comment>
<protein>
    <recommendedName>
        <fullName evidence="3">GAG-pre-integrase domain-containing protein</fullName>
    </recommendedName>
</protein>
<dbReference type="AlphaFoldDB" id="A0AAV1U3L6"/>
<dbReference type="Proteomes" id="UP001162060">
    <property type="component" value="Unassembled WGS sequence"/>
</dbReference>
<accession>A0AAV1U3L6</accession>
<dbReference type="EMBL" id="CAKLBY020000124">
    <property type="protein sequence ID" value="CAK7928478.1"/>
    <property type="molecule type" value="Genomic_DNA"/>
</dbReference>
<gene>
    <name evidence="1" type="ORF">PM001_LOCUS13628</name>
</gene>
<evidence type="ECO:0000313" key="2">
    <source>
        <dbReference type="Proteomes" id="UP001162060"/>
    </source>
</evidence>
<organism evidence="1 2">
    <name type="scientific">Peronospora matthiolae</name>
    <dbReference type="NCBI Taxonomy" id="2874970"/>
    <lineage>
        <taxon>Eukaryota</taxon>
        <taxon>Sar</taxon>
        <taxon>Stramenopiles</taxon>
        <taxon>Oomycota</taxon>
        <taxon>Peronosporomycetes</taxon>
        <taxon>Peronosporales</taxon>
        <taxon>Peronosporaceae</taxon>
        <taxon>Peronospora</taxon>
    </lineage>
</organism>
<evidence type="ECO:0008006" key="3">
    <source>
        <dbReference type="Google" id="ProtNLM"/>
    </source>
</evidence>
<evidence type="ECO:0000313" key="1">
    <source>
        <dbReference type="EMBL" id="CAK7928478.1"/>
    </source>
</evidence>
<sequence>MFVASGEQLLAPASEGTRPVLNRQTMCVLTDVYFVAEATSVDALGVESAASVDASGHDITGWHQRFGHRNHAGLSKRLKRLDFALPSSDDTECLTCVSSKVTRKPLASRERRGLAKQQLWTCMDYAGLMQVLSPIGHTGMVNILIELFHSEAVDLVRS</sequence>
<name>A0AAV1U3L6_9STRA</name>
<proteinExistence type="predicted"/>
<reference evidence="1" key="1">
    <citation type="submission" date="2024-01" db="EMBL/GenBank/DDBJ databases">
        <authorList>
            <person name="Webb A."/>
        </authorList>
    </citation>
    <scope>NUCLEOTIDE SEQUENCE</scope>
    <source>
        <strain evidence="1">Pm1</strain>
    </source>
</reference>